<dbReference type="STRING" id="326475.AWB66_00120"/>
<sequence>MSKLTDLLGRVVMVAACTVLISNVAQAEDRRVKLINSANEDIVEFRASNVNDRYYGEDLLHRYVVHPGYWMVVNTDDGTDRCVYDFKTVMRSGQVLHEHNVNVCVLETYRVTSR</sequence>
<name>A0A158EQ78_9BURK</name>
<dbReference type="AlphaFoldDB" id="A0A158EQ78"/>
<proteinExistence type="predicted"/>
<keyword evidence="2" id="KW-1185">Reference proteome</keyword>
<dbReference type="Proteomes" id="UP000054717">
    <property type="component" value="Unassembled WGS sequence"/>
</dbReference>
<organism evidence="1 2">
    <name type="scientific">Caballeronia telluris</name>
    <dbReference type="NCBI Taxonomy" id="326475"/>
    <lineage>
        <taxon>Bacteria</taxon>
        <taxon>Pseudomonadati</taxon>
        <taxon>Pseudomonadota</taxon>
        <taxon>Betaproteobacteria</taxon>
        <taxon>Burkholderiales</taxon>
        <taxon>Burkholderiaceae</taxon>
        <taxon>Caballeronia</taxon>
    </lineage>
</organism>
<protein>
    <submittedName>
        <fullName evidence="1">Uncharacterized protein</fullName>
    </submittedName>
</protein>
<evidence type="ECO:0000313" key="2">
    <source>
        <dbReference type="Proteomes" id="UP000054717"/>
    </source>
</evidence>
<dbReference type="RefSeq" id="WP_125469625.1">
    <property type="nucleotide sequence ID" value="NZ_FCNZ02000001.1"/>
</dbReference>
<evidence type="ECO:0000313" key="1">
    <source>
        <dbReference type="EMBL" id="SAL09705.1"/>
    </source>
</evidence>
<comment type="caution">
    <text evidence="1">The sequence shown here is derived from an EMBL/GenBank/DDBJ whole genome shotgun (WGS) entry which is preliminary data.</text>
</comment>
<dbReference type="EMBL" id="FCNZ02000001">
    <property type="protein sequence ID" value="SAL09705.1"/>
    <property type="molecule type" value="Genomic_DNA"/>
</dbReference>
<gene>
    <name evidence="1" type="ORF">AWB66_00120</name>
</gene>
<accession>A0A158EQ78</accession>
<reference evidence="1" key="1">
    <citation type="submission" date="2016-01" db="EMBL/GenBank/DDBJ databases">
        <authorList>
            <person name="Peeters Charlotte."/>
        </authorList>
    </citation>
    <scope>NUCLEOTIDE SEQUENCE</scope>
    <source>
        <strain evidence="1">LMG 22936</strain>
    </source>
</reference>